<keyword evidence="3" id="KW-1185">Reference proteome</keyword>
<reference evidence="3" key="1">
    <citation type="submission" date="2016-01" db="EMBL/GenBank/DDBJ databases">
        <authorList>
            <person name="Mitreva M."/>
            <person name="Pepin K.H."/>
            <person name="Mihindukulasuriya K.A."/>
            <person name="Fulton R."/>
            <person name="Fronick C."/>
            <person name="O'Laughlin M."/>
            <person name="Miner T."/>
            <person name="Herter B."/>
            <person name="Rosa B.A."/>
            <person name="Cordes M."/>
            <person name="Tomlinson C."/>
            <person name="Wollam A."/>
            <person name="Palsikar V.B."/>
            <person name="Mardis E.R."/>
            <person name="Wilson R.K."/>
        </authorList>
    </citation>
    <scope>NUCLEOTIDE SEQUENCE [LARGE SCALE GENOMIC DNA]</scope>
    <source>
        <strain evidence="3">KA00274</strain>
    </source>
</reference>
<comment type="caution">
    <text evidence="2">The sequence shown here is derived from an EMBL/GenBank/DDBJ whole genome shotgun (WGS) entry which is preliminary data.</text>
</comment>
<feature type="signal peptide" evidence="1">
    <location>
        <begin position="1"/>
        <end position="33"/>
    </location>
</feature>
<dbReference type="AlphaFoldDB" id="A0A133YAL3"/>
<organism evidence="2 3">
    <name type="scientific">Amygdalobacter nucleatus</name>
    <dbReference type="NCBI Taxonomy" id="3029274"/>
    <lineage>
        <taxon>Bacteria</taxon>
        <taxon>Bacillati</taxon>
        <taxon>Bacillota</taxon>
        <taxon>Clostridia</taxon>
        <taxon>Eubacteriales</taxon>
        <taxon>Oscillospiraceae</taxon>
        <taxon>Amygdalobacter</taxon>
    </lineage>
</organism>
<name>A0A133YAL3_9FIRM</name>
<dbReference type="STRING" id="1497955.HMPREF1872_01024"/>
<gene>
    <name evidence="2" type="ORF">HMPREF1872_01024</name>
</gene>
<dbReference type="Proteomes" id="UP000070080">
    <property type="component" value="Unassembled WGS sequence"/>
</dbReference>
<dbReference type="EMBL" id="LSCV01000031">
    <property type="protein sequence ID" value="KXB40212.1"/>
    <property type="molecule type" value="Genomic_DNA"/>
</dbReference>
<feature type="chain" id="PRO_5038457048" evidence="1">
    <location>
        <begin position="34"/>
        <end position="92"/>
    </location>
</feature>
<proteinExistence type="predicted"/>
<keyword evidence="1" id="KW-0732">Signal</keyword>
<sequence length="92" mass="10446">MACLFLWLFKVKEVYMKKLVSLLLASCVGLSMATSVVKAEEAENYWCATEKYSLPVSMSSITYMENVDSLFGTSYPKYLLNQMKVLLRARLG</sequence>
<evidence type="ECO:0000313" key="3">
    <source>
        <dbReference type="Proteomes" id="UP000070080"/>
    </source>
</evidence>
<accession>A0A133YAL3</accession>
<evidence type="ECO:0000313" key="2">
    <source>
        <dbReference type="EMBL" id="KXB40212.1"/>
    </source>
</evidence>
<evidence type="ECO:0000256" key="1">
    <source>
        <dbReference type="SAM" id="SignalP"/>
    </source>
</evidence>
<protein>
    <submittedName>
        <fullName evidence="2">Uncharacterized protein</fullName>
    </submittedName>
</protein>